<evidence type="ECO:0000313" key="3">
    <source>
        <dbReference type="Proteomes" id="UP000034785"/>
    </source>
</evidence>
<gene>
    <name evidence="2" type="ORF">UV41_C0052G0003</name>
</gene>
<feature type="transmembrane region" description="Helical" evidence="1">
    <location>
        <begin position="34"/>
        <end position="60"/>
    </location>
</feature>
<feature type="transmembrane region" description="Helical" evidence="1">
    <location>
        <begin position="292"/>
        <end position="309"/>
    </location>
</feature>
<dbReference type="AlphaFoldDB" id="A0A0G1B8D2"/>
<evidence type="ECO:0008006" key="4">
    <source>
        <dbReference type="Google" id="ProtNLM"/>
    </source>
</evidence>
<feature type="transmembrane region" description="Helical" evidence="1">
    <location>
        <begin position="412"/>
        <end position="432"/>
    </location>
</feature>
<feature type="transmembrane region" description="Helical" evidence="1">
    <location>
        <begin position="239"/>
        <end position="260"/>
    </location>
</feature>
<keyword evidence="1" id="KW-0472">Membrane</keyword>
<reference evidence="2 3" key="1">
    <citation type="journal article" date="2015" name="Nature">
        <title>rRNA introns, odd ribosomes, and small enigmatic genomes across a large radiation of phyla.</title>
        <authorList>
            <person name="Brown C.T."/>
            <person name="Hug L.A."/>
            <person name="Thomas B.C."/>
            <person name="Sharon I."/>
            <person name="Castelle C.J."/>
            <person name="Singh A."/>
            <person name="Wilkins M.J."/>
            <person name="Williams K.H."/>
            <person name="Banfield J.F."/>
        </authorList>
    </citation>
    <scope>NUCLEOTIDE SEQUENCE [LARGE SCALE GENOMIC DNA]</scope>
</reference>
<feature type="transmembrane region" description="Helical" evidence="1">
    <location>
        <begin position="186"/>
        <end position="206"/>
    </location>
</feature>
<feature type="transmembrane region" description="Helical" evidence="1">
    <location>
        <begin position="215"/>
        <end position="233"/>
    </location>
</feature>
<feature type="transmembrane region" description="Helical" evidence="1">
    <location>
        <begin position="386"/>
        <end position="405"/>
    </location>
</feature>
<feature type="transmembrane region" description="Helical" evidence="1">
    <location>
        <begin position="321"/>
        <end position="340"/>
    </location>
</feature>
<feature type="transmembrane region" description="Helical" evidence="1">
    <location>
        <begin position="463"/>
        <end position="481"/>
    </location>
</feature>
<evidence type="ECO:0000256" key="1">
    <source>
        <dbReference type="SAM" id="Phobius"/>
    </source>
</evidence>
<protein>
    <recommendedName>
        <fullName evidence="4">Glycosyltransferase RgtA/B/C/D-like domain-containing protein</fullName>
    </recommendedName>
</protein>
<dbReference type="Proteomes" id="UP000034785">
    <property type="component" value="Unassembled WGS sequence"/>
</dbReference>
<feature type="transmembrane region" description="Helical" evidence="1">
    <location>
        <begin position="66"/>
        <end position="83"/>
    </location>
</feature>
<feature type="transmembrane region" description="Helical" evidence="1">
    <location>
        <begin position="265"/>
        <end position="286"/>
    </location>
</feature>
<organism evidence="2 3">
    <name type="scientific">Candidatus Daviesbacteria bacterium GW2011_GWA2_42_7</name>
    <dbReference type="NCBI Taxonomy" id="1618425"/>
    <lineage>
        <taxon>Bacteria</taxon>
        <taxon>Candidatus Daviesiibacteriota</taxon>
    </lineage>
</organism>
<name>A0A0G1B8D2_9BACT</name>
<keyword evidence="1" id="KW-1133">Transmembrane helix</keyword>
<feature type="non-terminal residue" evidence="2">
    <location>
        <position position="633"/>
    </location>
</feature>
<dbReference type="EMBL" id="LCEJ01000052">
    <property type="protein sequence ID" value="KKS69499.1"/>
    <property type="molecule type" value="Genomic_DNA"/>
</dbReference>
<feature type="transmembrane region" description="Helical" evidence="1">
    <location>
        <begin position="438"/>
        <end position="458"/>
    </location>
</feature>
<comment type="caution">
    <text evidence="2">The sequence shown here is derived from an EMBL/GenBank/DDBJ whole genome shotgun (WGS) entry which is preliminary data.</text>
</comment>
<feature type="transmembrane region" description="Helical" evidence="1">
    <location>
        <begin position="95"/>
        <end position="113"/>
    </location>
</feature>
<accession>A0A0G1B8D2</accession>
<keyword evidence="1" id="KW-0812">Transmembrane</keyword>
<proteinExistence type="predicted"/>
<evidence type="ECO:0000313" key="2">
    <source>
        <dbReference type="EMBL" id="KKS69499.1"/>
    </source>
</evidence>
<sequence>MLEILFYPIATVVLIFVLGSGLSLLVLPSHLKQYALWLTPWVLIIFLIFSLIIFSIFGIAVETNSPFIIIFLLCLITYVLFKTKLRYVFSFKQDVLLIFFVIVSITLNLSPLIRRHHFMTTVSMGNNDSIVYAASSDFLVHHSIRDNLFVNTQDYIGGLLVISYRWGTPIIESFFLNVFNLKGYQYTYVFETILYGLMIPLAYILLQIIYKKKSLLALVFLSLLLVFNANMLYMVYHDFVGQILFWGLGLSLLIFVYSYLDKPSLLITGINIYDIMIGLSLSALYMSYHEPVFFILAPLLIYVVFLFLLRKDVKNIIHGLMKVGLVSFLLSSSVIVTATANDFIQAFNGDPNAVIGWQLFRDSVPFANPVEMIGFSSIHNFPPMPVFFAAILSALVIGIIIYGFIRTKQKLLTFSYIVLIILFLVWLMNNFFAYNRALTYNLPLILILFTIGATEIIALNKKLLYFFAAVFIMVIVSGLLLNKRFLREHAIIDKNFISLQNLPSYIKHEAVYNEQDLNGSMPLWKLIWTSYFVYPEIIDDLPPKKLITNLYANSVPDNALTLIEKPTPWFVPTKVVFRKKVWENEYYVLGRLCNAKECLLNQADNLSNLEFSDSDYEDSLLLKGWSSKESGHR</sequence>
<feature type="transmembrane region" description="Helical" evidence="1">
    <location>
        <begin position="6"/>
        <end position="27"/>
    </location>
</feature>